<keyword evidence="2" id="KW-1185">Reference proteome</keyword>
<gene>
    <name evidence="1" type="ORF">BX592_12273</name>
</gene>
<comment type="caution">
    <text evidence="1">The sequence shown here is derived from an EMBL/GenBank/DDBJ whole genome shotgun (WGS) entry which is preliminary data.</text>
</comment>
<evidence type="ECO:0000313" key="2">
    <source>
        <dbReference type="Proteomes" id="UP000295509"/>
    </source>
</evidence>
<sequence>MREFAGQVIPRVKALIDEWRPEPGGIVNRAVAD</sequence>
<accession>A0A4V3HDT7</accession>
<organism evidence="1 2">
    <name type="scientific">Paraburkholderia rhizosphaerae</name>
    <dbReference type="NCBI Taxonomy" id="480658"/>
    <lineage>
        <taxon>Bacteria</taxon>
        <taxon>Pseudomonadati</taxon>
        <taxon>Pseudomonadota</taxon>
        <taxon>Betaproteobacteria</taxon>
        <taxon>Burkholderiales</taxon>
        <taxon>Burkholderiaceae</taxon>
        <taxon>Paraburkholderia</taxon>
    </lineage>
</organism>
<dbReference type="EMBL" id="SORE01000022">
    <property type="protein sequence ID" value="TDY42264.1"/>
    <property type="molecule type" value="Genomic_DNA"/>
</dbReference>
<protein>
    <submittedName>
        <fullName evidence="1">Uncharacterized protein</fullName>
    </submittedName>
</protein>
<evidence type="ECO:0000313" key="1">
    <source>
        <dbReference type="EMBL" id="TDY42264.1"/>
    </source>
</evidence>
<dbReference type="AlphaFoldDB" id="A0A4V3HDT7"/>
<proteinExistence type="predicted"/>
<dbReference type="Proteomes" id="UP000295509">
    <property type="component" value="Unassembled WGS sequence"/>
</dbReference>
<name>A0A4V3HDT7_9BURK</name>
<reference evidence="1 2" key="1">
    <citation type="submission" date="2019-03" db="EMBL/GenBank/DDBJ databases">
        <title>Genomic Encyclopedia of Type Strains, Phase III (KMG-III): the genomes of soil and plant-associated and newly described type strains.</title>
        <authorList>
            <person name="Whitman W."/>
        </authorList>
    </citation>
    <scope>NUCLEOTIDE SEQUENCE [LARGE SCALE GENOMIC DNA]</scope>
    <source>
        <strain evidence="1 2">LMG 29544</strain>
    </source>
</reference>